<evidence type="ECO:0000259" key="1">
    <source>
        <dbReference type="Pfam" id="PF12728"/>
    </source>
</evidence>
<dbReference type="EMBL" id="CP046400">
    <property type="protein sequence ID" value="QGY41566.1"/>
    <property type="molecule type" value="Genomic_DNA"/>
</dbReference>
<gene>
    <name evidence="2" type="ORF">GM415_16035</name>
</gene>
<dbReference type="Proteomes" id="UP000428328">
    <property type="component" value="Chromosome"/>
</dbReference>
<evidence type="ECO:0000313" key="3">
    <source>
        <dbReference type="Proteomes" id="UP000428328"/>
    </source>
</evidence>
<accession>A0A6I6JFG7</accession>
<dbReference type="InterPro" id="IPR010093">
    <property type="entry name" value="SinI_DNA-bd"/>
</dbReference>
<dbReference type="KEGG" id="psel:GM415_16035"/>
<dbReference type="SUPFAM" id="SSF46955">
    <property type="entry name" value="Putative DNA-binding domain"/>
    <property type="match status" value="1"/>
</dbReference>
<evidence type="ECO:0000313" key="2">
    <source>
        <dbReference type="EMBL" id="QGY41566.1"/>
    </source>
</evidence>
<dbReference type="GO" id="GO:0003677">
    <property type="term" value="F:DNA binding"/>
    <property type="evidence" value="ECO:0007669"/>
    <property type="project" value="InterPro"/>
</dbReference>
<sequence length="113" mass="12548">MNGAKLPKLSGGLCMIDRIYTVAEVAARLEVSVKTVRKFIRTGQLKAYNLGSKKRYRYAIRKAFLEAFLAAREVTGIEGVSDPWSRLDQALDFHLGISGKSCVDGERTLQGIR</sequence>
<dbReference type="InterPro" id="IPR009061">
    <property type="entry name" value="DNA-bd_dom_put_sf"/>
</dbReference>
<proteinExistence type="predicted"/>
<keyword evidence="3" id="KW-1185">Reference proteome</keyword>
<dbReference type="InterPro" id="IPR041657">
    <property type="entry name" value="HTH_17"/>
</dbReference>
<dbReference type="NCBIfam" id="TIGR01764">
    <property type="entry name" value="excise"/>
    <property type="match status" value="1"/>
</dbReference>
<name>A0A6I6JFG7_9BACT</name>
<organism evidence="2 3">
    <name type="scientific">Pseudodesulfovibrio cashew</name>
    <dbReference type="NCBI Taxonomy" id="2678688"/>
    <lineage>
        <taxon>Bacteria</taxon>
        <taxon>Pseudomonadati</taxon>
        <taxon>Thermodesulfobacteriota</taxon>
        <taxon>Desulfovibrionia</taxon>
        <taxon>Desulfovibrionales</taxon>
        <taxon>Desulfovibrionaceae</taxon>
    </lineage>
</organism>
<dbReference type="AlphaFoldDB" id="A0A6I6JFG7"/>
<protein>
    <submittedName>
        <fullName evidence="2">Helix-turn-helix domain-containing protein</fullName>
    </submittedName>
</protein>
<feature type="domain" description="Helix-turn-helix" evidence="1">
    <location>
        <begin position="20"/>
        <end position="72"/>
    </location>
</feature>
<reference evidence="2 3" key="1">
    <citation type="submission" date="2019-11" db="EMBL/GenBank/DDBJ databases">
        <authorList>
            <person name="Zheng R.K."/>
            <person name="Sun C.M."/>
        </authorList>
    </citation>
    <scope>NUCLEOTIDE SEQUENCE [LARGE SCALE GENOMIC DNA]</scope>
    <source>
        <strain evidence="2 3">SRB007</strain>
    </source>
</reference>
<dbReference type="Pfam" id="PF12728">
    <property type="entry name" value="HTH_17"/>
    <property type="match status" value="1"/>
</dbReference>